<sequence length="539" mass="58774">MAGHSAYQADSDADDEYERSVMTSPMLPTDDDTSPTESDPPSTEPTPTFGRQDTDKLSPGDSILKWTAGQCADYVSTLGLPQYCDTFLENEIVGEALIALKHEELKEMSIVSVGHRLTILKGVYDVKIRQDVPIESDHYMPPSADASLHDQTASREDVSRIIQSIKLRDDRLVQMEAEIRRVTDEYRKLRDELLPIFRMAKDRSQPLPFPSNSPDLQQHHEDVMSPLQSQLPPEKGGSSLSRKFSTKRLFLGSTPKSSSPTHIPQSIPEGKTMNDNSTLDPSAAALAASSHLTASINGDVQPATSPNRANIPSPTSPNTYVSNPPTILPHRAYGREAQTPSTARPNIYPHDEPLTREVYNSGPSERSGPTPTPGSMARPTRNPPREISTATTNDPSDPSSAPNSGGSSSRNDNPSVNIFKSFRVSMEDPCYKVLPAALKKYNINADWRQYALYIVYGDQERCLGLEEKPLILFKQLDREGRKPMFMLRKHAAPMEGHSGPSGMGAGGGGTGFLGASDTASLNSVRGHGSQIQFPPGGVL</sequence>
<feature type="compositionally biased region" description="Polar residues" evidence="1">
    <location>
        <begin position="297"/>
        <end position="325"/>
    </location>
</feature>
<feature type="compositionally biased region" description="Polar residues" evidence="1">
    <location>
        <begin position="254"/>
        <end position="264"/>
    </location>
</feature>
<dbReference type="Pfam" id="PF07647">
    <property type="entry name" value="SAM_2"/>
    <property type="match status" value="1"/>
</dbReference>
<evidence type="ECO:0000313" key="5">
    <source>
        <dbReference type="Proteomes" id="UP000664521"/>
    </source>
</evidence>
<dbReference type="Proteomes" id="UP000664521">
    <property type="component" value="Unassembled WGS sequence"/>
</dbReference>
<proteinExistence type="predicted"/>
<evidence type="ECO:0000313" key="4">
    <source>
        <dbReference type="EMBL" id="CAF9903989.1"/>
    </source>
</evidence>
<feature type="compositionally biased region" description="Low complexity" evidence="1">
    <location>
        <begin position="393"/>
        <end position="409"/>
    </location>
</feature>
<dbReference type="InterPro" id="IPR051569">
    <property type="entry name" value="SHANK"/>
</dbReference>
<feature type="region of interest" description="Disordered" evidence="1">
    <location>
        <begin position="1"/>
        <end position="61"/>
    </location>
</feature>
<feature type="region of interest" description="Disordered" evidence="1">
    <location>
        <begin position="203"/>
        <end position="279"/>
    </location>
</feature>
<evidence type="ECO:0000259" key="3">
    <source>
        <dbReference type="PROSITE" id="PS50200"/>
    </source>
</evidence>
<evidence type="ECO:0000259" key="2">
    <source>
        <dbReference type="PROSITE" id="PS50105"/>
    </source>
</evidence>
<dbReference type="SUPFAM" id="SSF54236">
    <property type="entry name" value="Ubiquitin-like"/>
    <property type="match status" value="1"/>
</dbReference>
<feature type="domain" description="SAM" evidence="2">
    <location>
        <begin position="66"/>
        <end position="129"/>
    </location>
</feature>
<organism evidence="4 5">
    <name type="scientific">Heterodermia speciosa</name>
    <dbReference type="NCBI Taxonomy" id="116794"/>
    <lineage>
        <taxon>Eukaryota</taxon>
        <taxon>Fungi</taxon>
        <taxon>Dikarya</taxon>
        <taxon>Ascomycota</taxon>
        <taxon>Pezizomycotina</taxon>
        <taxon>Lecanoromycetes</taxon>
        <taxon>OSLEUM clade</taxon>
        <taxon>Lecanoromycetidae</taxon>
        <taxon>Caliciales</taxon>
        <taxon>Physciaceae</taxon>
        <taxon>Heterodermia</taxon>
    </lineage>
</organism>
<protein>
    <submittedName>
        <fullName evidence="4">Adaptor for signal transduction</fullName>
    </submittedName>
</protein>
<dbReference type="PROSITE" id="PS50200">
    <property type="entry name" value="RA"/>
    <property type="match status" value="1"/>
</dbReference>
<comment type="caution">
    <text evidence="4">The sequence shown here is derived from an EMBL/GenBank/DDBJ whole genome shotgun (WGS) entry which is preliminary data.</text>
</comment>
<feature type="compositionally biased region" description="Low complexity" evidence="1">
    <location>
        <begin position="35"/>
        <end position="48"/>
    </location>
</feature>
<dbReference type="InterPro" id="IPR001660">
    <property type="entry name" value="SAM"/>
</dbReference>
<dbReference type="InterPro" id="IPR000159">
    <property type="entry name" value="RA_dom"/>
</dbReference>
<dbReference type="Pfam" id="PF00788">
    <property type="entry name" value="RA"/>
    <property type="match status" value="1"/>
</dbReference>
<dbReference type="SMART" id="SM00454">
    <property type="entry name" value="SAM"/>
    <property type="match status" value="1"/>
</dbReference>
<gene>
    <name evidence="4" type="primary">STE50</name>
    <name evidence="4" type="ORF">HETSPECPRED_003296</name>
</gene>
<dbReference type="Gene3D" id="1.10.150.50">
    <property type="entry name" value="Transcription Factor, Ets-1"/>
    <property type="match status" value="1"/>
</dbReference>
<dbReference type="SMART" id="SM00314">
    <property type="entry name" value="RA"/>
    <property type="match status" value="1"/>
</dbReference>
<dbReference type="OrthoDB" id="445896at2759"/>
<reference evidence="4" key="1">
    <citation type="submission" date="2021-03" db="EMBL/GenBank/DDBJ databases">
        <authorList>
            <person name="Tagirdzhanova G."/>
        </authorList>
    </citation>
    <scope>NUCLEOTIDE SEQUENCE</scope>
</reference>
<feature type="region of interest" description="Disordered" evidence="1">
    <location>
        <begin position="297"/>
        <end position="414"/>
    </location>
</feature>
<dbReference type="SUPFAM" id="SSF47769">
    <property type="entry name" value="SAM/Pointed domain"/>
    <property type="match status" value="1"/>
</dbReference>
<evidence type="ECO:0000256" key="1">
    <source>
        <dbReference type="SAM" id="MobiDB-lite"/>
    </source>
</evidence>
<dbReference type="InterPro" id="IPR029071">
    <property type="entry name" value="Ubiquitin-like_domsf"/>
</dbReference>
<keyword evidence="5" id="KW-1185">Reference proteome</keyword>
<dbReference type="CDD" id="cd09533">
    <property type="entry name" value="SAM_Ste50-like_fungal"/>
    <property type="match status" value="1"/>
</dbReference>
<dbReference type="GO" id="GO:0007165">
    <property type="term" value="P:signal transduction"/>
    <property type="evidence" value="ECO:0007669"/>
    <property type="project" value="InterPro"/>
</dbReference>
<dbReference type="InterPro" id="IPR013761">
    <property type="entry name" value="SAM/pointed_sf"/>
</dbReference>
<accession>A0A8H3EEW8</accession>
<dbReference type="PANTHER" id="PTHR24135:SF28">
    <property type="entry name" value="LD13733P"/>
    <property type="match status" value="1"/>
</dbReference>
<name>A0A8H3EEW8_9LECA</name>
<dbReference type="CDD" id="cd01786">
    <property type="entry name" value="RA_STE50"/>
    <property type="match status" value="1"/>
</dbReference>
<dbReference type="PROSITE" id="PS50105">
    <property type="entry name" value="SAM_DOMAIN"/>
    <property type="match status" value="1"/>
</dbReference>
<dbReference type="EMBL" id="CAJPDS010000002">
    <property type="protein sequence ID" value="CAF9903989.1"/>
    <property type="molecule type" value="Genomic_DNA"/>
</dbReference>
<dbReference type="Gene3D" id="3.10.20.90">
    <property type="entry name" value="Phosphatidylinositol 3-kinase Catalytic Subunit, Chain A, domain 1"/>
    <property type="match status" value="1"/>
</dbReference>
<dbReference type="AlphaFoldDB" id="A0A8H3EEW8"/>
<dbReference type="PANTHER" id="PTHR24135">
    <property type="entry name" value="SH3 AND MULTIPLE ANKYRIN REPEAT DOMAINS PROTEIN"/>
    <property type="match status" value="1"/>
</dbReference>
<feature type="domain" description="Ras-associating" evidence="3">
    <location>
        <begin position="417"/>
        <end position="492"/>
    </location>
</feature>